<dbReference type="InterPro" id="IPR010281">
    <property type="entry name" value="DUF885"/>
</dbReference>
<dbReference type="RefSeq" id="WP_044184460.1">
    <property type="nucleotide sequence ID" value="NZ_JMCB01000003.1"/>
</dbReference>
<name>A0A085WQM2_9BACT</name>
<evidence type="ECO:0000256" key="2">
    <source>
        <dbReference type="SAM" id="SignalP"/>
    </source>
</evidence>
<protein>
    <recommendedName>
        <fullName evidence="5">Lipoprotein</fullName>
    </recommendedName>
</protein>
<evidence type="ECO:0000256" key="1">
    <source>
        <dbReference type="SAM" id="MobiDB-lite"/>
    </source>
</evidence>
<dbReference type="STRING" id="394096.DB31_5027"/>
<dbReference type="Proteomes" id="UP000028725">
    <property type="component" value="Unassembled WGS sequence"/>
</dbReference>
<evidence type="ECO:0000313" key="4">
    <source>
        <dbReference type="Proteomes" id="UP000028725"/>
    </source>
</evidence>
<keyword evidence="2" id="KW-0732">Signal</keyword>
<feature type="compositionally biased region" description="Low complexity" evidence="1">
    <location>
        <begin position="34"/>
        <end position="45"/>
    </location>
</feature>
<reference evidence="3 4" key="1">
    <citation type="submission" date="2014-04" db="EMBL/GenBank/DDBJ databases">
        <title>Genome assembly of Hyalangium minutum DSM 14724.</title>
        <authorList>
            <person name="Sharma G."/>
            <person name="Subramanian S."/>
        </authorList>
    </citation>
    <scope>NUCLEOTIDE SEQUENCE [LARGE SCALE GENOMIC DNA]</scope>
    <source>
        <strain evidence="3 4">DSM 14724</strain>
    </source>
</reference>
<organism evidence="3 4">
    <name type="scientific">Hyalangium minutum</name>
    <dbReference type="NCBI Taxonomy" id="394096"/>
    <lineage>
        <taxon>Bacteria</taxon>
        <taxon>Pseudomonadati</taxon>
        <taxon>Myxococcota</taxon>
        <taxon>Myxococcia</taxon>
        <taxon>Myxococcales</taxon>
        <taxon>Cystobacterineae</taxon>
        <taxon>Archangiaceae</taxon>
        <taxon>Hyalangium</taxon>
    </lineage>
</organism>
<dbReference type="PANTHER" id="PTHR33361:SF15">
    <property type="entry name" value="DUF885 FAMILY LIPOPROTEIN"/>
    <property type="match status" value="1"/>
</dbReference>
<evidence type="ECO:0000313" key="3">
    <source>
        <dbReference type="EMBL" id="KFE69985.1"/>
    </source>
</evidence>
<dbReference type="PROSITE" id="PS51257">
    <property type="entry name" value="PROKAR_LIPOPROTEIN"/>
    <property type="match status" value="1"/>
</dbReference>
<feature type="signal peptide" evidence="2">
    <location>
        <begin position="1"/>
        <end position="23"/>
    </location>
</feature>
<dbReference type="Pfam" id="PF05960">
    <property type="entry name" value="DUF885"/>
    <property type="match status" value="1"/>
</dbReference>
<feature type="compositionally biased region" description="Polar residues" evidence="1">
    <location>
        <begin position="21"/>
        <end position="31"/>
    </location>
</feature>
<comment type="caution">
    <text evidence="3">The sequence shown here is derived from an EMBL/GenBank/DDBJ whole genome shotgun (WGS) entry which is preliminary data.</text>
</comment>
<keyword evidence="4" id="KW-1185">Reference proteome</keyword>
<feature type="chain" id="PRO_5001799995" description="Lipoprotein" evidence="2">
    <location>
        <begin position="24"/>
        <end position="595"/>
    </location>
</feature>
<feature type="region of interest" description="Disordered" evidence="1">
    <location>
        <begin position="21"/>
        <end position="45"/>
    </location>
</feature>
<accession>A0A085WQM2</accession>
<dbReference type="AlphaFoldDB" id="A0A085WQM2"/>
<evidence type="ECO:0008006" key="5">
    <source>
        <dbReference type="Google" id="ProtNLM"/>
    </source>
</evidence>
<proteinExistence type="predicted"/>
<dbReference type="PANTHER" id="PTHR33361">
    <property type="entry name" value="GLR0591 PROTEIN"/>
    <property type="match status" value="1"/>
</dbReference>
<dbReference type="OrthoDB" id="9769898at2"/>
<dbReference type="EMBL" id="JMCB01000003">
    <property type="protein sequence ID" value="KFE69985.1"/>
    <property type="molecule type" value="Genomic_DNA"/>
</dbReference>
<sequence>MFTPRARSALSALLLLSSACTSSRPPSQTEGPGSPAAESTSPSSAQTALRAFVNAHFEDTFRRFPTQATQAGIHTYDGELRGFTPEERAAYLAQLKAELAALPQKVDRAALPPLDQADYDILENHLRARILDQETLRTWERNPNTWLNTASFALFQLVNRDFAPLEQRMRSAISRMKSVPTVFTTAQATLKNPPKLWTEIALMQAQGARALYADTLPKAFEPVKDAALQDAFKQEQARCLAAIDGFIRFLREDLLPRSNGDFAIGEELYRQKLKYEEGVTEDIGSLLAWGQAELKRTQSQFREVAARLAPGKAPMDVYRELGKEHPTPAELVPTTRAMLEEIRQFLVEQRIITIPSDVRALVAETPAFNRSLSFASMSMPGPFETRATEAYYYVTPPEPSWNTEQTEQHMSFYNRHALQLVSIHEAYPGHYVQFLWTNRVDSKVRRMLGSGSFSEGWGLYTEQMMLEQGYGGTGPNADKLRLNQLALYLQRLARYVVGLSLHTRGMTYEQAVRFFEEEAYMTHTNAEREARRGTSDPTYLVYALGKKMLLELREDARARWGSGFTLQRFHDQAVSYGYPPVPILRRLMLGDSPAQ</sequence>
<gene>
    <name evidence="3" type="ORF">DB31_5027</name>
</gene>